<comment type="caution">
    <text evidence="2">The sequence shown here is derived from an EMBL/GenBank/DDBJ whole genome shotgun (WGS) entry which is preliminary data.</text>
</comment>
<accession>A0A5C6DV24</accession>
<proteinExistence type="predicted"/>
<organism evidence="2 3">
    <name type="scientific">Novipirellula artificiosorum</name>
    <dbReference type="NCBI Taxonomy" id="2528016"/>
    <lineage>
        <taxon>Bacteria</taxon>
        <taxon>Pseudomonadati</taxon>
        <taxon>Planctomycetota</taxon>
        <taxon>Planctomycetia</taxon>
        <taxon>Pirellulales</taxon>
        <taxon>Pirellulaceae</taxon>
        <taxon>Novipirellula</taxon>
    </lineage>
</organism>
<name>A0A5C6DV24_9BACT</name>
<evidence type="ECO:0000313" key="2">
    <source>
        <dbReference type="EMBL" id="TWU38629.1"/>
    </source>
</evidence>
<evidence type="ECO:0000256" key="1">
    <source>
        <dbReference type="SAM" id="SignalP"/>
    </source>
</evidence>
<dbReference type="Proteomes" id="UP000319143">
    <property type="component" value="Unassembled WGS sequence"/>
</dbReference>
<feature type="chain" id="PRO_5023091264" evidence="1">
    <location>
        <begin position="27"/>
        <end position="160"/>
    </location>
</feature>
<feature type="signal peptide" evidence="1">
    <location>
        <begin position="1"/>
        <end position="26"/>
    </location>
</feature>
<keyword evidence="3" id="KW-1185">Reference proteome</keyword>
<evidence type="ECO:0000313" key="3">
    <source>
        <dbReference type="Proteomes" id="UP000319143"/>
    </source>
</evidence>
<dbReference type="EMBL" id="SJPV01000004">
    <property type="protein sequence ID" value="TWU38629.1"/>
    <property type="molecule type" value="Genomic_DNA"/>
</dbReference>
<sequence precursor="true">MKKFVSPATVTAVIVLTLAAYSEAKADTKHLEIRSSKQCPDGLVIQTQTADGMIEVDVFANASAITNAGQLYKDGAAISANLTIATAKEKIASVNLYGRPDGDGVRYSFQIAESAAQTSSLHLHAGLYEKNGFQTLGGTVKMQVILGEFATEKTDNPEEK</sequence>
<reference evidence="2 3" key="1">
    <citation type="submission" date="2019-02" db="EMBL/GenBank/DDBJ databases">
        <title>Deep-cultivation of Planctomycetes and their phenomic and genomic characterization uncovers novel biology.</title>
        <authorList>
            <person name="Wiegand S."/>
            <person name="Jogler M."/>
            <person name="Boedeker C."/>
            <person name="Pinto D."/>
            <person name="Vollmers J."/>
            <person name="Rivas-Marin E."/>
            <person name="Kohn T."/>
            <person name="Peeters S.H."/>
            <person name="Heuer A."/>
            <person name="Rast P."/>
            <person name="Oberbeckmann S."/>
            <person name="Bunk B."/>
            <person name="Jeske O."/>
            <person name="Meyerdierks A."/>
            <person name="Storesund J.E."/>
            <person name="Kallscheuer N."/>
            <person name="Luecker S."/>
            <person name="Lage O.M."/>
            <person name="Pohl T."/>
            <person name="Merkel B.J."/>
            <person name="Hornburger P."/>
            <person name="Mueller R.-W."/>
            <person name="Bruemmer F."/>
            <person name="Labrenz M."/>
            <person name="Spormann A.M."/>
            <person name="Op Den Camp H."/>
            <person name="Overmann J."/>
            <person name="Amann R."/>
            <person name="Jetten M.S.M."/>
            <person name="Mascher T."/>
            <person name="Medema M.H."/>
            <person name="Devos D.P."/>
            <person name="Kaster A.-K."/>
            <person name="Ovreas L."/>
            <person name="Rohde M."/>
            <person name="Galperin M.Y."/>
            <person name="Jogler C."/>
        </authorList>
    </citation>
    <scope>NUCLEOTIDE SEQUENCE [LARGE SCALE GENOMIC DNA]</scope>
    <source>
        <strain evidence="2 3">Poly41</strain>
    </source>
</reference>
<dbReference type="RefSeq" id="WP_146527057.1">
    <property type="nucleotide sequence ID" value="NZ_SJPV01000004.1"/>
</dbReference>
<keyword evidence="1" id="KW-0732">Signal</keyword>
<gene>
    <name evidence="2" type="ORF">Poly41_31060</name>
</gene>
<dbReference type="AlphaFoldDB" id="A0A5C6DV24"/>
<protein>
    <submittedName>
        <fullName evidence="2">Uncharacterized protein</fullName>
    </submittedName>
</protein>